<dbReference type="AlphaFoldDB" id="A0A1V5SJU0"/>
<organism evidence="1">
    <name type="scientific">Candidatus Atribacter allofermentans</name>
    <dbReference type="NCBI Taxonomy" id="1852833"/>
    <lineage>
        <taxon>Bacteria</taxon>
        <taxon>Pseudomonadati</taxon>
        <taxon>Atribacterota</taxon>
        <taxon>Atribacteria</taxon>
        <taxon>Atribacterales</taxon>
        <taxon>Atribacteraceae</taxon>
        <taxon>Atribacter</taxon>
    </lineage>
</organism>
<proteinExistence type="predicted"/>
<protein>
    <submittedName>
        <fullName evidence="1">Uncharacterized protein</fullName>
    </submittedName>
</protein>
<gene>
    <name evidence="1" type="ORF">BWY41_01884</name>
</gene>
<reference evidence="1" key="1">
    <citation type="submission" date="2017-02" db="EMBL/GenBank/DDBJ databases">
        <title>Delving into the versatile metabolic prowess of the omnipresent phylum Bacteroidetes.</title>
        <authorList>
            <person name="Nobu M.K."/>
            <person name="Mei R."/>
            <person name="Narihiro T."/>
            <person name="Kuroda K."/>
            <person name="Liu W.-T."/>
        </authorList>
    </citation>
    <scope>NUCLEOTIDE SEQUENCE</scope>
    <source>
        <strain evidence="1">ADurb.Bin276</strain>
    </source>
</reference>
<sequence length="40" mass="4638">MEALAFLLELLKSTMKQVLVLSEKKVKELLAYFVKIFQHG</sequence>
<name>A0A1V5SJU0_9BACT</name>
<dbReference type="Proteomes" id="UP000485569">
    <property type="component" value="Unassembled WGS sequence"/>
</dbReference>
<accession>A0A1V5SJU0</accession>
<comment type="caution">
    <text evidence="1">The sequence shown here is derived from an EMBL/GenBank/DDBJ whole genome shotgun (WGS) entry which is preliminary data.</text>
</comment>
<evidence type="ECO:0000313" key="1">
    <source>
        <dbReference type="EMBL" id="OQA54816.1"/>
    </source>
</evidence>
<dbReference type="EMBL" id="MWBQ01000195">
    <property type="protein sequence ID" value="OQA54816.1"/>
    <property type="molecule type" value="Genomic_DNA"/>
</dbReference>